<reference evidence="3 4" key="1">
    <citation type="submission" date="2020-01" db="EMBL/GenBank/DDBJ databases">
        <authorList>
            <person name="Palmer J.M."/>
        </authorList>
    </citation>
    <scope>NUCLEOTIDE SEQUENCE [LARGE SCALE GENOMIC DNA]</scope>
    <source>
        <strain evidence="3 4">TWF970</strain>
    </source>
</reference>
<feature type="compositionally biased region" description="Low complexity" evidence="1">
    <location>
        <begin position="747"/>
        <end position="767"/>
    </location>
</feature>
<comment type="caution">
    <text evidence="3">The sequence shown here is derived from an EMBL/GenBank/DDBJ whole genome shotgun (WGS) entry which is preliminary data.</text>
</comment>
<name>A0A7C8RM10_ORBOL</name>
<evidence type="ECO:0000313" key="3">
    <source>
        <dbReference type="EMBL" id="KAF3289324.1"/>
    </source>
</evidence>
<feature type="compositionally biased region" description="Polar residues" evidence="1">
    <location>
        <begin position="737"/>
        <end position="746"/>
    </location>
</feature>
<feature type="region of interest" description="Disordered" evidence="1">
    <location>
        <begin position="722"/>
        <end position="806"/>
    </location>
</feature>
<accession>A0A7C8RM10</accession>
<sequence>MAAPRRDKLSFLLLALILFLSFFDTTSSIPQREVTPTRFHDTSIITKWKWKTSTSISIKYSYRAIQISTVTSADTGRCKGYPIPTTLQHALTIKVCEKCPIQTITNFRDPITSHAEPWVYGRTTILQWWVIEFWGWAFQNFQTAVYHLSQHGKPRKWTSYTIGITLKTLPMTTLGVLTTYNTTSFIHHRTRVTVHNLEGEYRSTIQVTRAPTTITYMKTTKSHTTVYITVTQVVQLTEVNTIMDGSGSIIKTTSLLPLPSSITIRCTTKSTHVNREGSTLILMSDIITSIPLAINLPGCTRVYASTSCASPNSAGAQGGPGDEVDSLSSDLEGVTDPLTSVSLQLSTVSRPISSLASGISPRPSSSETPIAASGSTTISISASNPSILQSTVPLSVSSNSDSLFTITSAVTSWYEMVTQTIYSGSTSRTSLTIGADGNPTAIIVLPTGLGGIRFTTVSSGSTVSETTVVGPGGATTIIEIRPITDSQVESRSVGLTVSSVSSTDPLGQSPVEFLTTTTSPLEATDLISTTLLPTNASTGSTPSETMSAASSISADPSTLEPGDSDSTSINLSPSANLSTIDSSIITASTIDLVTADSGIISPSSVDISTINLSSLGIGSTSEIAETKFTDGISTIVLSESLKFESTSTGVISAVESTSEPEFESSTESTDLVSTAPEQTESVGPILSSEAVIPNTDLLTTKEPLQTTVSTNESSLITLASPGLSVSSLSESPLAETTLPSETSGKETSNSFSQSLTSDSSTVETSSTDMAVLETTSELPSTIDSQSTTSENSETGDPISTTDSTNILSQSIDISATVTDTLSDLNNETSAEPLPEISLNEEVSSTSSLTGAPTTSSFMEEETQTNDALSTMDGATESISISTSPPTVNLVPSAMIIIEDYKLYDFCSEYLGYSKQTSTVIQSQVDTTFGKETILTGEETITFTVLSTELFVEKKTSTSLSGTYVLLLSTLTEIESQFFTITSVVLDGVKSIDETATQDSPITLLSVVTVYEGVYTSQVYEITTLSSTEITTITILSGEVTSTSVEFSTTTVFFQETSTIVDGQTTSTIILPGTQTNKVSASTTIIPGETSTQTTTTITDFTTISTTQTVQSGILLITSTAPTKTVFNTQSFSTTITSGISILPTIIYTTTINSATASTTLTSGTTISTFISVVTSSVMSNLRSTVSATAPVTTTTFTSLSFIAVTVTSRSSSQAGIKARALSSIGEKVIQQTVIEKRQANLVSNKVVIPSPLEIFGTDILISAIIFETVTLIQATSIVSTTRTEFSTIIESQTSTEIVDVVVPETSYTSTIFFTESISMTFTSVVQIGTFSSTQTFTDTVTLEETFISSIFETLPSTTEANTLTENIQTTEVLSSFLTLPSTTIFETTTSTKTQSAILFVSETIPSSTAVVTTTSFSTQIDVDIFTEFIPSTTQTITNLQTLSQTNTLIIYTTIPSANQYNTISPTTTVTSTLVELFTSPSSTSISYSTSTVTSQTTIISSIIVPALTQSTTRTSTFIDSLTTVTTYLSTSTSTIAQIATTTITVAQGAPSGNVSYLSIGGINNGTFAISDDAMRLTNNFYAPNTRETFIVTNLGQLYSVTNNYYYGDPTAADNKLFWRFTNQTAGRNYYIAFTSSTNVYQLYLRNTTSNQPFVFCLSTLSSADSNTRAGFHIRAYNSNAQSLAQTGSRQCTLINLFLNPT</sequence>
<dbReference type="Proteomes" id="UP000474640">
    <property type="component" value="Unassembled WGS sequence"/>
</dbReference>
<feature type="compositionally biased region" description="Polar residues" evidence="1">
    <location>
        <begin position="532"/>
        <end position="556"/>
    </location>
</feature>
<organism evidence="3 4">
    <name type="scientific">Orbilia oligospora</name>
    <name type="common">Nematode-trapping fungus</name>
    <name type="synonym">Arthrobotrys oligospora</name>
    <dbReference type="NCBI Taxonomy" id="2813651"/>
    <lineage>
        <taxon>Eukaryota</taxon>
        <taxon>Fungi</taxon>
        <taxon>Dikarya</taxon>
        <taxon>Ascomycota</taxon>
        <taxon>Pezizomycotina</taxon>
        <taxon>Orbiliomycetes</taxon>
        <taxon>Orbiliales</taxon>
        <taxon>Orbiliaceae</taxon>
        <taxon>Orbilia</taxon>
    </lineage>
</organism>
<evidence type="ECO:0000313" key="4">
    <source>
        <dbReference type="Proteomes" id="UP000474640"/>
    </source>
</evidence>
<keyword evidence="2" id="KW-0732">Signal</keyword>
<evidence type="ECO:0008006" key="5">
    <source>
        <dbReference type="Google" id="ProtNLM"/>
    </source>
</evidence>
<feature type="region of interest" description="Disordered" evidence="1">
    <location>
        <begin position="532"/>
        <end position="571"/>
    </location>
</feature>
<proteinExistence type="predicted"/>
<gene>
    <name evidence="3" type="ORF">TWF970_003104</name>
</gene>
<dbReference type="EMBL" id="JAABOJ010000002">
    <property type="protein sequence ID" value="KAF3289324.1"/>
    <property type="molecule type" value="Genomic_DNA"/>
</dbReference>
<feature type="region of interest" description="Disordered" evidence="1">
    <location>
        <begin position="657"/>
        <end position="682"/>
    </location>
</feature>
<feature type="region of interest" description="Disordered" evidence="1">
    <location>
        <begin position="310"/>
        <end position="331"/>
    </location>
</feature>
<feature type="compositionally biased region" description="Polar residues" evidence="1">
    <location>
        <begin position="670"/>
        <end position="681"/>
    </location>
</feature>
<dbReference type="OrthoDB" id="271448at2759"/>
<protein>
    <recommendedName>
        <fullName evidence="5">PA14 domain-containing protein</fullName>
    </recommendedName>
</protein>
<evidence type="ECO:0000256" key="2">
    <source>
        <dbReference type="SAM" id="SignalP"/>
    </source>
</evidence>
<feature type="compositionally biased region" description="Polar residues" evidence="1">
    <location>
        <begin position="773"/>
        <end position="806"/>
    </location>
</feature>
<feature type="compositionally biased region" description="Polar residues" evidence="1">
    <location>
        <begin position="840"/>
        <end position="857"/>
    </location>
</feature>
<feature type="region of interest" description="Disordered" evidence="1">
    <location>
        <begin position="825"/>
        <end position="858"/>
    </location>
</feature>
<feature type="signal peptide" evidence="2">
    <location>
        <begin position="1"/>
        <end position="28"/>
    </location>
</feature>
<feature type="chain" id="PRO_5028827323" description="PA14 domain-containing protein" evidence="2">
    <location>
        <begin position="29"/>
        <end position="1701"/>
    </location>
</feature>
<feature type="compositionally biased region" description="Low complexity" evidence="1">
    <location>
        <begin position="722"/>
        <end position="735"/>
    </location>
</feature>
<evidence type="ECO:0000256" key="1">
    <source>
        <dbReference type="SAM" id="MobiDB-lite"/>
    </source>
</evidence>